<proteinExistence type="inferred from homology"/>
<evidence type="ECO:0000256" key="4">
    <source>
        <dbReference type="ARBA" id="ARBA00022692"/>
    </source>
</evidence>
<dbReference type="EMBL" id="JAWQEG010003777">
    <property type="protein sequence ID" value="KAK3864522.1"/>
    <property type="molecule type" value="Genomic_DNA"/>
</dbReference>
<dbReference type="PANTHER" id="PTHR11153:SF14">
    <property type="entry name" value="SIDEROFLEXIN-2"/>
    <property type="match status" value="1"/>
</dbReference>
<dbReference type="GO" id="GO:0015075">
    <property type="term" value="F:monoatomic ion transmembrane transporter activity"/>
    <property type="evidence" value="ECO:0007669"/>
    <property type="project" value="InterPro"/>
</dbReference>
<evidence type="ECO:0000256" key="6">
    <source>
        <dbReference type="ARBA" id="ARBA00022989"/>
    </source>
</evidence>
<keyword evidence="8" id="KW-0472">Membrane</keyword>
<dbReference type="AlphaFoldDB" id="A0AAE1EZL0"/>
<gene>
    <name evidence="10" type="ORF">Pcinc_029790</name>
</gene>
<keyword evidence="5" id="KW-0029">Amino-acid transport</keyword>
<dbReference type="InterPro" id="IPR004686">
    <property type="entry name" value="Mtc"/>
</dbReference>
<comment type="similarity">
    <text evidence="2 9">Belongs to the sideroflexin family.</text>
</comment>
<keyword evidence="11" id="KW-1185">Reference proteome</keyword>
<evidence type="ECO:0000313" key="10">
    <source>
        <dbReference type="EMBL" id="KAK3864522.1"/>
    </source>
</evidence>
<dbReference type="GO" id="GO:0140300">
    <property type="term" value="P:serine import into mitochondrion"/>
    <property type="evidence" value="ECO:0007669"/>
    <property type="project" value="TreeGrafter"/>
</dbReference>
<evidence type="ECO:0000313" key="11">
    <source>
        <dbReference type="Proteomes" id="UP001286313"/>
    </source>
</evidence>
<accession>A0AAE1EZL0</accession>
<dbReference type="PANTHER" id="PTHR11153">
    <property type="entry name" value="SIDEROFLEXIN"/>
    <property type="match status" value="1"/>
</dbReference>
<name>A0AAE1EZL0_PETCI</name>
<dbReference type="Pfam" id="PF03820">
    <property type="entry name" value="SFXNs"/>
    <property type="match status" value="1"/>
</dbReference>
<keyword evidence="7 9" id="KW-0496">Mitochondrion</keyword>
<evidence type="ECO:0000256" key="9">
    <source>
        <dbReference type="RuleBase" id="RU362000"/>
    </source>
</evidence>
<keyword evidence="6" id="KW-1133">Transmembrane helix</keyword>
<organism evidence="10 11">
    <name type="scientific">Petrolisthes cinctipes</name>
    <name type="common">Flat porcelain crab</name>
    <dbReference type="NCBI Taxonomy" id="88211"/>
    <lineage>
        <taxon>Eukaryota</taxon>
        <taxon>Metazoa</taxon>
        <taxon>Ecdysozoa</taxon>
        <taxon>Arthropoda</taxon>
        <taxon>Crustacea</taxon>
        <taxon>Multicrustacea</taxon>
        <taxon>Malacostraca</taxon>
        <taxon>Eumalacostraca</taxon>
        <taxon>Eucarida</taxon>
        <taxon>Decapoda</taxon>
        <taxon>Pleocyemata</taxon>
        <taxon>Anomura</taxon>
        <taxon>Galatheoidea</taxon>
        <taxon>Porcellanidae</taxon>
        <taxon>Petrolisthes</taxon>
    </lineage>
</organism>
<evidence type="ECO:0000256" key="7">
    <source>
        <dbReference type="ARBA" id="ARBA00023128"/>
    </source>
</evidence>
<comment type="caution">
    <text evidence="10">The sequence shown here is derived from an EMBL/GenBank/DDBJ whole genome shotgun (WGS) entry which is preliminary data.</text>
</comment>
<evidence type="ECO:0000256" key="1">
    <source>
        <dbReference type="ARBA" id="ARBA00004225"/>
    </source>
</evidence>
<evidence type="ECO:0000256" key="8">
    <source>
        <dbReference type="ARBA" id="ARBA00023136"/>
    </source>
</evidence>
<dbReference type="GO" id="GO:0005743">
    <property type="term" value="C:mitochondrial inner membrane"/>
    <property type="evidence" value="ECO:0007669"/>
    <property type="project" value="TreeGrafter"/>
</dbReference>
<keyword evidence="3" id="KW-0813">Transport</keyword>
<keyword evidence="4" id="KW-0812">Transmembrane</keyword>
<sequence length="352" mass="39036">MYSLPWDLGDKHLQKAAESCYTWTGKMSDMGRINLDAPRYSQAEFVGRFKHFLAITDWRLCFKTNRDLDEANDLLQKYRSGQEPPGTPDEQIWYAKQLYESAFHPDTGEKQNVLGRMSFQVPGGMLMTGALLTFYRTTPAVIFWQWANQSFNALVNFTNRNAKSALSVQQLGVAYVSATSAALVTAIGLKSFLAGRASSLLQRYVPFAAVASANCINIPFMRQNELIQGIPVSDRDGNELANSRAAAAKGISLVVFSRILMAAPGMTLLPVVMERLEKQRWLRNNPRLNAPFQILACGVSLTLMVPISCALFDQTSSMSTSSLAWLEPEAHSQLVKKCGDGVPDLVYFNKGL</sequence>
<comment type="subcellular location">
    <subcellularLocation>
        <location evidence="1 9">Mitochondrion membrane</location>
        <topology evidence="1 9">Multi-pass membrane protein</topology>
    </subcellularLocation>
</comment>
<evidence type="ECO:0000256" key="5">
    <source>
        <dbReference type="ARBA" id="ARBA00022970"/>
    </source>
</evidence>
<reference evidence="10" key="1">
    <citation type="submission" date="2023-10" db="EMBL/GenBank/DDBJ databases">
        <title>Genome assemblies of two species of porcelain crab, Petrolisthes cinctipes and Petrolisthes manimaculis (Anomura: Porcellanidae).</title>
        <authorList>
            <person name="Angst P."/>
        </authorList>
    </citation>
    <scope>NUCLEOTIDE SEQUENCE</scope>
    <source>
        <strain evidence="10">PB745_01</strain>
        <tissue evidence="10">Gill</tissue>
    </source>
</reference>
<evidence type="ECO:0000256" key="2">
    <source>
        <dbReference type="ARBA" id="ARBA00005974"/>
    </source>
</evidence>
<dbReference type="Proteomes" id="UP001286313">
    <property type="component" value="Unassembled WGS sequence"/>
</dbReference>
<protein>
    <recommendedName>
        <fullName evidence="9">Sidoreflexin</fullName>
    </recommendedName>
</protein>
<dbReference type="NCBIfam" id="TIGR00798">
    <property type="entry name" value="mtc"/>
    <property type="match status" value="1"/>
</dbReference>
<evidence type="ECO:0000256" key="3">
    <source>
        <dbReference type="ARBA" id="ARBA00022448"/>
    </source>
</evidence>